<comment type="catalytic activity">
    <reaction evidence="1">
        <text>Hydrolyzes the link between N-acetylmuramoyl residues and L-amino acid residues in certain cell-wall glycopeptides.</text>
        <dbReference type="EC" id="3.5.1.28"/>
    </reaction>
</comment>
<comment type="subcellular location">
    <subcellularLocation>
        <location evidence="3">Cytoplasm</location>
    </subcellularLocation>
</comment>
<evidence type="ECO:0000256" key="12">
    <source>
        <dbReference type="ARBA" id="ARBA00042615"/>
    </source>
</evidence>
<keyword evidence="16" id="KW-1185">Reference proteome</keyword>
<accession>A0ABU3KQD4</accession>
<evidence type="ECO:0000256" key="3">
    <source>
        <dbReference type="ARBA" id="ARBA00004496"/>
    </source>
</evidence>
<evidence type="ECO:0000313" key="15">
    <source>
        <dbReference type="EMBL" id="MDT7519437.1"/>
    </source>
</evidence>
<dbReference type="InterPro" id="IPR051206">
    <property type="entry name" value="NAMLAA_amidase_2"/>
</dbReference>
<keyword evidence="8 15" id="KW-0378">Hydrolase</keyword>
<dbReference type="InterPro" id="IPR036505">
    <property type="entry name" value="Amidase/PGRP_sf"/>
</dbReference>
<evidence type="ECO:0000256" key="8">
    <source>
        <dbReference type="ARBA" id="ARBA00022801"/>
    </source>
</evidence>
<comment type="caution">
    <text evidence="15">The sequence shown here is derived from an EMBL/GenBank/DDBJ whole genome shotgun (WGS) entry which is preliminary data.</text>
</comment>
<feature type="region of interest" description="Disordered" evidence="13">
    <location>
        <begin position="1"/>
        <end position="20"/>
    </location>
</feature>
<evidence type="ECO:0000256" key="13">
    <source>
        <dbReference type="SAM" id="MobiDB-lite"/>
    </source>
</evidence>
<keyword evidence="9" id="KW-0862">Zinc</keyword>
<dbReference type="NCBIfam" id="NF008758">
    <property type="entry name" value="PRK11789.1"/>
    <property type="match status" value="1"/>
</dbReference>
<evidence type="ECO:0000256" key="7">
    <source>
        <dbReference type="ARBA" id="ARBA00022723"/>
    </source>
</evidence>
<evidence type="ECO:0000256" key="1">
    <source>
        <dbReference type="ARBA" id="ARBA00001561"/>
    </source>
</evidence>
<sequence length="207" mass="23253">MTMENRNNPPREATGSWSEGWWSEALHETSPNFGPRPADADTDLVVLHSISLPPGEYGGDGVRQLFTNTLNWDAHPYYQTIRGMEVSSHFFVTRTGTVCQFVSCDARAWHAGASTYRGKPNCNDNSIGIELEGMDNDLFTAHQYESLERLCAAIAQNYEIQYVAGHEHIAPGRKTDPGPGFEWERLKLWGAISDWELPAPWQESHNS</sequence>
<dbReference type="SUPFAM" id="SSF55846">
    <property type="entry name" value="N-acetylmuramoyl-L-alanine amidase-like"/>
    <property type="match status" value="1"/>
</dbReference>
<keyword evidence="10" id="KW-0961">Cell wall biogenesis/degradation</keyword>
<dbReference type="SMART" id="SM00644">
    <property type="entry name" value="Ami_2"/>
    <property type="match status" value="1"/>
</dbReference>
<dbReference type="CDD" id="cd06583">
    <property type="entry name" value="PGRP"/>
    <property type="match status" value="1"/>
</dbReference>
<dbReference type="Gene3D" id="3.40.80.10">
    <property type="entry name" value="Peptidoglycan recognition protein-like"/>
    <property type="match status" value="1"/>
</dbReference>
<dbReference type="InterPro" id="IPR002502">
    <property type="entry name" value="Amidase_domain"/>
</dbReference>
<evidence type="ECO:0000256" key="5">
    <source>
        <dbReference type="ARBA" id="ARBA00011901"/>
    </source>
</evidence>
<name>A0ABU3KQD4_9BURK</name>
<evidence type="ECO:0000256" key="9">
    <source>
        <dbReference type="ARBA" id="ARBA00022833"/>
    </source>
</evidence>
<organism evidence="15 16">
    <name type="scientific">Rhodoferax potami</name>
    <dbReference type="NCBI Taxonomy" id="3068338"/>
    <lineage>
        <taxon>Bacteria</taxon>
        <taxon>Pseudomonadati</taxon>
        <taxon>Pseudomonadota</taxon>
        <taxon>Betaproteobacteria</taxon>
        <taxon>Burkholderiales</taxon>
        <taxon>Comamonadaceae</taxon>
        <taxon>Rhodoferax</taxon>
    </lineage>
</organism>
<keyword evidence="6" id="KW-0963">Cytoplasm</keyword>
<feature type="domain" description="N-acetylmuramoyl-L-alanine amidase" evidence="14">
    <location>
        <begin position="30"/>
        <end position="178"/>
    </location>
</feature>
<dbReference type="EMBL" id="JAVBIK010000001">
    <property type="protein sequence ID" value="MDT7519437.1"/>
    <property type="molecule type" value="Genomic_DNA"/>
</dbReference>
<dbReference type="Pfam" id="PF01510">
    <property type="entry name" value="Amidase_2"/>
    <property type="match status" value="1"/>
</dbReference>
<evidence type="ECO:0000256" key="11">
    <source>
        <dbReference type="ARBA" id="ARBA00039257"/>
    </source>
</evidence>
<proteinExistence type="inferred from homology"/>
<dbReference type="PANTHER" id="PTHR30417:SF4">
    <property type="entry name" value="1,6-ANHYDRO-N-ACETYLMURAMYL-L-ALANINE AMIDASE AMPD"/>
    <property type="match status" value="1"/>
</dbReference>
<evidence type="ECO:0000313" key="16">
    <source>
        <dbReference type="Proteomes" id="UP001321700"/>
    </source>
</evidence>
<reference evidence="15 16" key="1">
    <citation type="submission" date="2023-08" db="EMBL/GenBank/DDBJ databases">
        <title>Rhodoferax potami sp. nov. and Rhodoferax mekongensis sp. nov., isolated from the Mekong River in Thailand.</title>
        <authorList>
            <person name="Kitikhun S."/>
            <person name="Charoenyingcharoen P."/>
            <person name="Siriarchawattana P."/>
            <person name="Likhitrattanapisal S."/>
            <person name="Nilsakha T."/>
            <person name="Chanpet A."/>
            <person name="Rattanawaree P."/>
            <person name="Ingsriswang S."/>
        </authorList>
    </citation>
    <scope>NUCLEOTIDE SEQUENCE [LARGE SCALE GENOMIC DNA]</scope>
    <source>
        <strain evidence="15 16">TBRC 17660</strain>
    </source>
</reference>
<evidence type="ECO:0000259" key="14">
    <source>
        <dbReference type="SMART" id="SM00644"/>
    </source>
</evidence>
<dbReference type="PANTHER" id="PTHR30417">
    <property type="entry name" value="N-ACETYLMURAMOYL-L-ALANINE AMIDASE AMID"/>
    <property type="match status" value="1"/>
</dbReference>
<keyword evidence="7" id="KW-0479">Metal-binding</keyword>
<evidence type="ECO:0000256" key="10">
    <source>
        <dbReference type="ARBA" id="ARBA00023316"/>
    </source>
</evidence>
<evidence type="ECO:0000256" key="6">
    <source>
        <dbReference type="ARBA" id="ARBA00022490"/>
    </source>
</evidence>
<dbReference type="EC" id="3.5.1.28" evidence="5"/>
<gene>
    <name evidence="15" type="primary">ampD</name>
    <name evidence="15" type="ORF">RAE19_12080</name>
</gene>
<comment type="cofactor">
    <cofactor evidence="2">
        <name>Zn(2+)</name>
        <dbReference type="ChEBI" id="CHEBI:29105"/>
    </cofactor>
</comment>
<evidence type="ECO:0000256" key="2">
    <source>
        <dbReference type="ARBA" id="ARBA00001947"/>
    </source>
</evidence>
<comment type="similarity">
    <text evidence="4">Belongs to the N-acetylmuramoyl-L-alanine amidase 2 family.</text>
</comment>
<dbReference type="GO" id="GO:0008745">
    <property type="term" value="F:N-acetylmuramoyl-L-alanine amidase activity"/>
    <property type="evidence" value="ECO:0007669"/>
    <property type="project" value="UniProtKB-EC"/>
</dbReference>
<protein>
    <recommendedName>
        <fullName evidence="11">1,6-anhydro-N-acetylmuramyl-L-alanine amidase AmpD</fullName>
        <ecNumber evidence="5">3.5.1.28</ecNumber>
    </recommendedName>
    <alternativeName>
        <fullName evidence="12">N-acetylmuramoyl-L-alanine amidase</fullName>
    </alternativeName>
</protein>
<dbReference type="Proteomes" id="UP001321700">
    <property type="component" value="Unassembled WGS sequence"/>
</dbReference>
<evidence type="ECO:0000256" key="4">
    <source>
        <dbReference type="ARBA" id="ARBA00007553"/>
    </source>
</evidence>